<dbReference type="AlphaFoldDB" id="A0A3P2RF29"/>
<evidence type="ECO:0000313" key="1">
    <source>
        <dbReference type="EMBL" id="RRG17821.1"/>
    </source>
</evidence>
<organism evidence="1 2">
    <name type="scientific">Weissella viridescens</name>
    <name type="common">Lactobacillus viridescens</name>
    <dbReference type="NCBI Taxonomy" id="1629"/>
    <lineage>
        <taxon>Bacteria</taxon>
        <taxon>Bacillati</taxon>
        <taxon>Bacillota</taxon>
        <taxon>Bacilli</taxon>
        <taxon>Lactobacillales</taxon>
        <taxon>Lactobacillaceae</taxon>
        <taxon>Weissella</taxon>
    </lineage>
</organism>
<protein>
    <submittedName>
        <fullName evidence="1">Uncharacterized protein</fullName>
    </submittedName>
</protein>
<dbReference type="EMBL" id="RHGY01000005">
    <property type="protein sequence ID" value="RRG17821.1"/>
    <property type="molecule type" value="Genomic_DNA"/>
</dbReference>
<proteinExistence type="predicted"/>
<sequence>MGRGRAQNNYSNAFENTLVRIEQDEKLNELQEQWAKIKTCIDVFDRECKEVFYQRYRNRVRWEMIAQLHYVDERTPRRWRDAEKNANKPSYNARFRWLNRNNLLDLNVMKSTW</sequence>
<accession>A0A3P2RF29</accession>
<reference evidence="1 2" key="1">
    <citation type="submission" date="2018-10" db="EMBL/GenBank/DDBJ databases">
        <title>Draft genome sequence of Weissella viridescens UCO-SMC3.</title>
        <authorList>
            <person name="Garcia-Cancino A."/>
            <person name="Espinoza-Monje M."/>
            <person name="Albarracin L."/>
            <person name="Garcia-Castillo V."/>
            <person name="Campos-Martin J."/>
            <person name="Nakano Y."/>
            <person name="Guitierrez-Zamorano C."/>
            <person name="Ikeda-Ohtsubo W."/>
            <person name="Morita H."/>
            <person name="Kitazawa H."/>
            <person name="Villena J."/>
        </authorList>
    </citation>
    <scope>NUCLEOTIDE SEQUENCE [LARGE SCALE GENOMIC DNA]</scope>
    <source>
        <strain evidence="1 2">UCO-SMC3</strain>
    </source>
</reference>
<gene>
    <name evidence="1" type="ORF">D3P96_05330</name>
</gene>
<comment type="caution">
    <text evidence="1">The sequence shown here is derived from an EMBL/GenBank/DDBJ whole genome shotgun (WGS) entry which is preliminary data.</text>
</comment>
<name>A0A3P2RF29_WEIVI</name>
<dbReference type="RefSeq" id="WP_124943429.1">
    <property type="nucleotide sequence ID" value="NZ_RHGY01000005.1"/>
</dbReference>
<dbReference type="OrthoDB" id="2243822at2"/>
<evidence type="ECO:0000313" key="2">
    <source>
        <dbReference type="Proteomes" id="UP000275836"/>
    </source>
</evidence>
<dbReference type="Proteomes" id="UP000275836">
    <property type="component" value="Unassembled WGS sequence"/>
</dbReference>